<dbReference type="Proteomes" id="UP001140949">
    <property type="component" value="Unassembled WGS sequence"/>
</dbReference>
<evidence type="ECO:0000313" key="3">
    <source>
        <dbReference type="Proteomes" id="UP001140949"/>
    </source>
</evidence>
<accession>A0AAX6GPA3</accession>
<evidence type="ECO:0000256" key="1">
    <source>
        <dbReference type="SAM" id="MobiDB-lite"/>
    </source>
</evidence>
<name>A0AAX6GPA3_IRIPA</name>
<reference evidence="2" key="2">
    <citation type="submission" date="2023-04" db="EMBL/GenBank/DDBJ databases">
        <authorList>
            <person name="Bruccoleri R.E."/>
            <person name="Oakeley E.J."/>
            <person name="Faust A.-M."/>
            <person name="Dessus-Babus S."/>
            <person name="Altorfer M."/>
            <person name="Burckhardt D."/>
            <person name="Oertli M."/>
            <person name="Naumann U."/>
            <person name="Petersen F."/>
            <person name="Wong J."/>
        </authorList>
    </citation>
    <scope>NUCLEOTIDE SEQUENCE</scope>
    <source>
        <strain evidence="2">GSM-AAB239-AS_SAM_17_03QT</strain>
        <tissue evidence="2">Leaf</tissue>
    </source>
</reference>
<evidence type="ECO:0000313" key="2">
    <source>
        <dbReference type="EMBL" id="KAJ6830560.1"/>
    </source>
</evidence>
<comment type="caution">
    <text evidence="2">The sequence shown here is derived from an EMBL/GenBank/DDBJ whole genome shotgun (WGS) entry which is preliminary data.</text>
</comment>
<protein>
    <submittedName>
        <fullName evidence="2">UBP1-associated protein 2B-like</fullName>
    </submittedName>
</protein>
<sequence>MSMAVLVKLSTGYPIDPSHHPRYESPPPCRTHQEFLHGQRLAAPPTARSKSPLPTTAPTATSSSSISSWTTPTTPSNPSFPSTTRSRTPTSSQIRPWAAPRATPLSASGPAPPQRRPSATPTRLSATGQSPASWPPSVALPTLLRFPPKPNL</sequence>
<dbReference type="AlphaFoldDB" id="A0AAX6GPA3"/>
<reference evidence="2" key="1">
    <citation type="journal article" date="2023" name="GigaByte">
        <title>Genome assembly of the bearded iris, Iris pallida Lam.</title>
        <authorList>
            <person name="Bruccoleri R.E."/>
            <person name="Oakeley E.J."/>
            <person name="Faust A.M.E."/>
            <person name="Altorfer M."/>
            <person name="Dessus-Babus S."/>
            <person name="Burckhardt D."/>
            <person name="Oertli M."/>
            <person name="Naumann U."/>
            <person name="Petersen F."/>
            <person name="Wong J."/>
        </authorList>
    </citation>
    <scope>NUCLEOTIDE SEQUENCE</scope>
    <source>
        <strain evidence="2">GSM-AAB239-AS_SAM_17_03QT</strain>
    </source>
</reference>
<dbReference type="EMBL" id="JANAVB010017399">
    <property type="protein sequence ID" value="KAJ6830560.1"/>
    <property type="molecule type" value="Genomic_DNA"/>
</dbReference>
<feature type="region of interest" description="Disordered" evidence="1">
    <location>
        <begin position="1"/>
        <end position="152"/>
    </location>
</feature>
<gene>
    <name evidence="2" type="ORF">M6B38_352825</name>
</gene>
<feature type="compositionally biased region" description="Polar residues" evidence="1">
    <location>
        <begin position="117"/>
        <end position="132"/>
    </location>
</feature>
<feature type="compositionally biased region" description="Low complexity" evidence="1">
    <location>
        <begin position="49"/>
        <end position="92"/>
    </location>
</feature>
<keyword evidence="3" id="KW-1185">Reference proteome</keyword>
<organism evidence="2 3">
    <name type="scientific">Iris pallida</name>
    <name type="common">Sweet iris</name>
    <dbReference type="NCBI Taxonomy" id="29817"/>
    <lineage>
        <taxon>Eukaryota</taxon>
        <taxon>Viridiplantae</taxon>
        <taxon>Streptophyta</taxon>
        <taxon>Embryophyta</taxon>
        <taxon>Tracheophyta</taxon>
        <taxon>Spermatophyta</taxon>
        <taxon>Magnoliopsida</taxon>
        <taxon>Liliopsida</taxon>
        <taxon>Asparagales</taxon>
        <taxon>Iridaceae</taxon>
        <taxon>Iridoideae</taxon>
        <taxon>Irideae</taxon>
        <taxon>Iris</taxon>
    </lineage>
</organism>
<proteinExistence type="predicted"/>